<dbReference type="InterPro" id="IPR000086">
    <property type="entry name" value="NUDIX_hydrolase_dom"/>
</dbReference>
<dbReference type="GO" id="GO:0019144">
    <property type="term" value="F:ADP-sugar diphosphatase activity"/>
    <property type="evidence" value="ECO:0007669"/>
    <property type="project" value="TreeGrafter"/>
</dbReference>
<feature type="binding site" evidence="13">
    <location>
        <position position="115"/>
    </location>
    <ligand>
        <name>Mg(2+)</name>
        <dbReference type="ChEBI" id="CHEBI:18420"/>
        <label>1</label>
    </ligand>
</feature>
<dbReference type="InterPro" id="IPR020084">
    <property type="entry name" value="NUDIX_hydrolase_CS"/>
</dbReference>
<evidence type="ECO:0000256" key="6">
    <source>
        <dbReference type="ARBA" id="ARBA00022801"/>
    </source>
</evidence>
<dbReference type="Pfam" id="PF00293">
    <property type="entry name" value="NUDIX"/>
    <property type="match status" value="1"/>
</dbReference>
<comment type="catalytic activity">
    <reaction evidence="12">
        <text>ADP-D-ribose + H2O = D-ribose 5-phosphate + AMP + 2 H(+)</text>
        <dbReference type="Rhea" id="RHEA:10412"/>
        <dbReference type="ChEBI" id="CHEBI:15377"/>
        <dbReference type="ChEBI" id="CHEBI:15378"/>
        <dbReference type="ChEBI" id="CHEBI:57967"/>
        <dbReference type="ChEBI" id="CHEBI:78346"/>
        <dbReference type="ChEBI" id="CHEBI:456215"/>
        <dbReference type="EC" id="3.6.1.13"/>
    </reaction>
</comment>
<dbReference type="PROSITE" id="PS51462">
    <property type="entry name" value="NUDIX"/>
    <property type="match status" value="1"/>
</dbReference>
<dbReference type="PROSITE" id="PS00893">
    <property type="entry name" value="NUDIX_BOX"/>
    <property type="match status" value="1"/>
</dbReference>
<keyword evidence="5 13" id="KW-0479">Metal-binding</keyword>
<evidence type="ECO:0000256" key="9">
    <source>
        <dbReference type="ARBA" id="ARBA00030162"/>
    </source>
</evidence>
<evidence type="ECO:0000256" key="8">
    <source>
        <dbReference type="ARBA" id="ARBA00025164"/>
    </source>
</evidence>
<dbReference type="EMBL" id="MTSD02000001">
    <property type="protein sequence ID" value="OOV88760.1"/>
    <property type="molecule type" value="Genomic_DNA"/>
</dbReference>
<evidence type="ECO:0000256" key="13">
    <source>
        <dbReference type="PIRSR" id="PIRSR604385-2"/>
    </source>
</evidence>
<dbReference type="Proteomes" id="UP000190064">
    <property type="component" value="Unassembled WGS sequence"/>
</dbReference>
<evidence type="ECO:0000256" key="5">
    <source>
        <dbReference type="ARBA" id="ARBA00022723"/>
    </source>
</evidence>
<dbReference type="CDD" id="cd24155">
    <property type="entry name" value="NUDIX_ADPRase"/>
    <property type="match status" value="1"/>
</dbReference>
<keyword evidence="16" id="KW-1185">Reference proteome</keyword>
<evidence type="ECO:0000313" key="16">
    <source>
        <dbReference type="Proteomes" id="UP000190064"/>
    </source>
</evidence>
<feature type="binding site" evidence="13">
    <location>
        <position position="164"/>
    </location>
    <ligand>
        <name>Mg(2+)</name>
        <dbReference type="ChEBI" id="CHEBI:18420"/>
        <label>1</label>
    </ligand>
</feature>
<evidence type="ECO:0000256" key="12">
    <source>
        <dbReference type="ARBA" id="ARBA00049546"/>
    </source>
</evidence>
<comment type="caution">
    <text evidence="15">The sequence shown here is derived from an EMBL/GenBank/DDBJ whole genome shotgun (WGS) entry which is preliminary data.</text>
</comment>
<name>A0A1T1HG95_OCELI</name>
<dbReference type="InterPro" id="IPR015797">
    <property type="entry name" value="NUDIX_hydrolase-like_dom_sf"/>
</dbReference>
<dbReference type="EC" id="3.6.1.13" evidence="3"/>
<dbReference type="Gene3D" id="3.90.79.10">
    <property type="entry name" value="Nucleoside Triphosphate Pyrophosphohydrolase"/>
    <property type="match status" value="1"/>
</dbReference>
<dbReference type="GO" id="GO:0005829">
    <property type="term" value="C:cytosol"/>
    <property type="evidence" value="ECO:0007669"/>
    <property type="project" value="TreeGrafter"/>
</dbReference>
<proteinExistence type="inferred from homology"/>
<keyword evidence="7 13" id="KW-0460">Magnesium</keyword>
<feature type="domain" description="Nudix hydrolase" evidence="14">
    <location>
        <begin position="53"/>
        <end position="193"/>
    </location>
</feature>
<dbReference type="AlphaFoldDB" id="A0A1T1HG95"/>
<dbReference type="GO" id="GO:0046872">
    <property type="term" value="F:metal ion binding"/>
    <property type="evidence" value="ECO:0007669"/>
    <property type="project" value="UniProtKB-KW"/>
</dbReference>
<protein>
    <recommendedName>
        <fullName evidence="4">ADP-ribose pyrophosphatase</fullName>
        <ecNumber evidence="3">3.6.1.13</ecNumber>
    </recommendedName>
    <alternativeName>
        <fullName evidence="9">ADP-ribose diphosphatase</fullName>
    </alternativeName>
    <alternativeName>
        <fullName evidence="11">ADP-ribose phosphohydrolase</fullName>
    </alternativeName>
    <alternativeName>
        <fullName evidence="10">Adenosine diphosphoribose pyrophosphatase</fullName>
    </alternativeName>
</protein>
<dbReference type="NCBIfam" id="TIGR00052">
    <property type="entry name" value="nudix-type nucleoside diphosphatase, YffH/AdpP family"/>
    <property type="match status" value="1"/>
</dbReference>
<evidence type="ECO:0000256" key="10">
    <source>
        <dbReference type="ARBA" id="ARBA00030308"/>
    </source>
</evidence>
<accession>A0A1T1HG95</accession>
<dbReference type="InterPro" id="IPR004385">
    <property type="entry name" value="NDP_pyrophosphatase"/>
</dbReference>
<evidence type="ECO:0000256" key="3">
    <source>
        <dbReference type="ARBA" id="ARBA00012453"/>
    </source>
</evidence>
<comment type="similarity">
    <text evidence="2">Belongs to the Nudix hydrolase family. NudF subfamily.</text>
</comment>
<dbReference type="RefSeq" id="WP_077243208.1">
    <property type="nucleotide sequence ID" value="NZ_FXTS01000004.1"/>
</dbReference>
<dbReference type="GO" id="GO:0006753">
    <property type="term" value="P:nucleoside phosphate metabolic process"/>
    <property type="evidence" value="ECO:0007669"/>
    <property type="project" value="TreeGrafter"/>
</dbReference>
<dbReference type="GO" id="GO:0019693">
    <property type="term" value="P:ribose phosphate metabolic process"/>
    <property type="evidence" value="ECO:0007669"/>
    <property type="project" value="TreeGrafter"/>
</dbReference>
<evidence type="ECO:0000313" key="15">
    <source>
        <dbReference type="EMBL" id="OOV88760.1"/>
    </source>
</evidence>
<dbReference type="GO" id="GO:0047631">
    <property type="term" value="F:ADP-ribose diphosphatase activity"/>
    <property type="evidence" value="ECO:0007669"/>
    <property type="project" value="UniProtKB-EC"/>
</dbReference>
<evidence type="ECO:0000256" key="11">
    <source>
        <dbReference type="ARBA" id="ARBA00033056"/>
    </source>
</evidence>
<evidence type="ECO:0000256" key="1">
    <source>
        <dbReference type="ARBA" id="ARBA00001946"/>
    </source>
</evidence>
<sequence length="210" mass="23914">MSEQLTPTFAQDSVEILEKHTVFQGFFRFDKLRIKTRKFAGGWSDVMSREVFVRGNAVGVLLYDPITDQLLMVEQFRPGCLYESSQSPWQFELVAGMTEDGESLESVVHREAEEEAGCKVRHLEHLYKYWVSPGGMDEQIDLFLGIIDSGDIQEGIYGLAEEDEDIRVELVNAAEAFRGLQDGRINNAMAIIGLQWLQLNRERLQETYGA</sequence>
<comment type="function">
    <text evidence="8">Acts on ADP-mannose and ADP-glucose as well as ADP-ribose. Prevents glycogen biosynthesis. The reaction catalyzed by this enzyme is a limiting step of the gluconeogenic process.</text>
</comment>
<dbReference type="PANTHER" id="PTHR11839:SF5">
    <property type="entry name" value="ADP-RIBOSE PYROPHOSPHATASE"/>
    <property type="match status" value="1"/>
</dbReference>
<feature type="binding site" evidence="13">
    <location>
        <position position="95"/>
    </location>
    <ligand>
        <name>Mg(2+)</name>
        <dbReference type="ChEBI" id="CHEBI:18420"/>
        <label>1</label>
    </ligand>
</feature>
<keyword evidence="6" id="KW-0378">Hydrolase</keyword>
<evidence type="ECO:0000259" key="14">
    <source>
        <dbReference type="PROSITE" id="PS51462"/>
    </source>
</evidence>
<reference evidence="15" key="1">
    <citation type="submission" date="2017-02" db="EMBL/GenBank/DDBJ databases">
        <title>Draft Genome Sequence of the Salt Water Bacterium Oceanospirillum linum ATCC 11336.</title>
        <authorList>
            <person name="Trachtenberg A.M."/>
            <person name="Carney J.G."/>
            <person name="Linnane J.D."/>
            <person name="Rheaume B.A."/>
            <person name="Pitts N.L."/>
            <person name="Mykles D.L."/>
            <person name="Maclea K.S."/>
        </authorList>
    </citation>
    <scope>NUCLEOTIDE SEQUENCE [LARGE SCALE GENOMIC DNA]</scope>
    <source>
        <strain evidence="15">ATCC 11336</strain>
    </source>
</reference>
<feature type="binding site" evidence="13">
    <location>
        <position position="111"/>
    </location>
    <ligand>
        <name>Mg(2+)</name>
        <dbReference type="ChEBI" id="CHEBI:18420"/>
        <label>1</label>
    </ligand>
</feature>
<dbReference type="SUPFAM" id="SSF55811">
    <property type="entry name" value="Nudix"/>
    <property type="match status" value="1"/>
</dbReference>
<evidence type="ECO:0000256" key="2">
    <source>
        <dbReference type="ARBA" id="ARBA00007482"/>
    </source>
</evidence>
<organism evidence="15 16">
    <name type="scientific">Oceanospirillum linum</name>
    <dbReference type="NCBI Taxonomy" id="966"/>
    <lineage>
        <taxon>Bacteria</taxon>
        <taxon>Pseudomonadati</taxon>
        <taxon>Pseudomonadota</taxon>
        <taxon>Gammaproteobacteria</taxon>
        <taxon>Oceanospirillales</taxon>
        <taxon>Oceanospirillaceae</taxon>
        <taxon>Oceanospirillum</taxon>
    </lineage>
</organism>
<gene>
    <name evidence="15" type="ORF">BTA35_0204590</name>
</gene>
<dbReference type="STRING" id="966.BTA35_0204590"/>
<comment type="cofactor">
    <cofactor evidence="1 13">
        <name>Mg(2+)</name>
        <dbReference type="ChEBI" id="CHEBI:18420"/>
    </cofactor>
</comment>
<evidence type="ECO:0000256" key="7">
    <source>
        <dbReference type="ARBA" id="ARBA00022842"/>
    </source>
</evidence>
<dbReference type="PANTHER" id="PTHR11839">
    <property type="entry name" value="UDP/ADP-SUGAR PYROPHOSPHATASE"/>
    <property type="match status" value="1"/>
</dbReference>
<evidence type="ECO:0000256" key="4">
    <source>
        <dbReference type="ARBA" id="ARBA00013297"/>
    </source>
</evidence>